<dbReference type="AlphaFoldDB" id="A0A835YWW7"/>
<evidence type="ECO:0000313" key="3">
    <source>
        <dbReference type="EMBL" id="KAG5178113.1"/>
    </source>
</evidence>
<evidence type="ECO:0000256" key="2">
    <source>
        <dbReference type="SAM" id="Phobius"/>
    </source>
</evidence>
<keyword evidence="4" id="KW-1185">Reference proteome</keyword>
<proteinExistence type="predicted"/>
<feature type="region of interest" description="Disordered" evidence="1">
    <location>
        <begin position="501"/>
        <end position="520"/>
    </location>
</feature>
<organism evidence="3 4">
    <name type="scientific">Tribonema minus</name>
    <dbReference type="NCBI Taxonomy" id="303371"/>
    <lineage>
        <taxon>Eukaryota</taxon>
        <taxon>Sar</taxon>
        <taxon>Stramenopiles</taxon>
        <taxon>Ochrophyta</taxon>
        <taxon>PX clade</taxon>
        <taxon>Xanthophyceae</taxon>
        <taxon>Tribonematales</taxon>
        <taxon>Tribonemataceae</taxon>
        <taxon>Tribonema</taxon>
    </lineage>
</organism>
<comment type="caution">
    <text evidence="3">The sequence shown here is derived from an EMBL/GenBank/DDBJ whole genome shotgun (WGS) entry which is preliminary data.</text>
</comment>
<evidence type="ECO:0000256" key="1">
    <source>
        <dbReference type="SAM" id="MobiDB-lite"/>
    </source>
</evidence>
<evidence type="ECO:0000313" key="4">
    <source>
        <dbReference type="Proteomes" id="UP000664859"/>
    </source>
</evidence>
<gene>
    <name evidence="3" type="ORF">JKP88DRAFT_350472</name>
</gene>
<keyword evidence="2" id="KW-1133">Transmembrane helix</keyword>
<feature type="compositionally biased region" description="Low complexity" evidence="1">
    <location>
        <begin position="506"/>
        <end position="520"/>
    </location>
</feature>
<keyword evidence="2" id="KW-0472">Membrane</keyword>
<dbReference type="Proteomes" id="UP000664859">
    <property type="component" value="Unassembled WGS sequence"/>
</dbReference>
<protein>
    <submittedName>
        <fullName evidence="3">Uncharacterized protein</fullName>
    </submittedName>
</protein>
<dbReference type="EMBL" id="JAFCMP010000518">
    <property type="protein sequence ID" value="KAG5178113.1"/>
    <property type="molecule type" value="Genomic_DNA"/>
</dbReference>
<dbReference type="OrthoDB" id="2779at2759"/>
<reference evidence="3" key="1">
    <citation type="submission" date="2021-02" db="EMBL/GenBank/DDBJ databases">
        <title>First Annotated Genome of the Yellow-green Alga Tribonema minus.</title>
        <authorList>
            <person name="Mahan K.M."/>
        </authorList>
    </citation>
    <scope>NUCLEOTIDE SEQUENCE</scope>
    <source>
        <strain evidence="3">UTEX B ZZ1240</strain>
    </source>
</reference>
<sequence length="520" mass="58333">MRRYLNSTDAQIHILRLDPERGRRHIRCLLKDLRRLQLCIYSALQLLLVMLLYFVPGISQSSSEELGYWLDSNNVRKELDRFWQSKGVESSCVPSYLLLQYFEEGGLAWGISQWGGGQRVGQRLGVPVMPSRWAQAVNTTEVQALMANGHLSADSATTGPYGGAAGLVKHGTARFKSVRLQLLARDVRQRFVKPGSVLEGRPKVGYKPRNYWRDFTNLERQIFDFLRVYQPAIGQPMVWLPRRVEFERAGRADIAQAITRLGGPDMVAGRHALVPHSQWAYFDKHLSVLKDLQSYIEQFGVSGYMPPLKELDANGFSRLRDGIAWAGGAKLLAAKLDMQLTPRNHRPTEPPPKVKGLTAMVATDPEAMAAAAAAAADSGQLWGGVVWGDFDLDFAVDLMEYVKSQSYRRELGEASPAVRRGEAFPWWDSEITMPFRTDLLADRQTKLVLKIEEYGGFENVARRLQLVYEDRDLKELRRLHASAAIQYRAARARQLSIGMQQANGVSSSGSSNSSSSFRSS</sequence>
<feature type="transmembrane region" description="Helical" evidence="2">
    <location>
        <begin position="36"/>
        <end position="55"/>
    </location>
</feature>
<keyword evidence="2" id="KW-0812">Transmembrane</keyword>
<name>A0A835YWW7_9STRA</name>
<accession>A0A835YWW7</accession>